<dbReference type="EMBL" id="CP109831">
    <property type="protein sequence ID" value="UYU17619.1"/>
    <property type="molecule type" value="Genomic_DNA"/>
</dbReference>
<feature type="domain" description="N-acetyltransferase" evidence="1">
    <location>
        <begin position="126"/>
        <end position="279"/>
    </location>
</feature>
<dbReference type="InterPro" id="IPR000182">
    <property type="entry name" value="GNAT_dom"/>
</dbReference>
<gene>
    <name evidence="2" type="primary">ablB</name>
    <name evidence="2" type="ORF">OH143_07830</name>
</gene>
<dbReference type="AlphaFoldDB" id="A0AAX3E5V5"/>
<dbReference type="SUPFAM" id="SSF55729">
    <property type="entry name" value="Acyl-CoA N-acyltransferases (Nat)"/>
    <property type="match status" value="1"/>
</dbReference>
<organism evidence="2 3">
    <name type="scientific">Methanoculleus submarinus</name>
    <dbReference type="NCBI Taxonomy" id="204050"/>
    <lineage>
        <taxon>Archaea</taxon>
        <taxon>Methanobacteriati</taxon>
        <taxon>Methanobacteriota</taxon>
        <taxon>Stenosarchaea group</taxon>
        <taxon>Methanomicrobia</taxon>
        <taxon>Methanomicrobiales</taxon>
        <taxon>Methanomicrobiaceae</taxon>
        <taxon>Methanoculleus</taxon>
    </lineage>
</organism>
<evidence type="ECO:0000259" key="1">
    <source>
        <dbReference type="PROSITE" id="PS51186"/>
    </source>
</evidence>
<dbReference type="GeneID" id="76730792"/>
<sequence>MSPDTVTTIDGTLVQHGRLSDRIYVMHLSPADLPGILDDLDALAQRERYTKIFVKVPASALPLFIARGYIVEARVPRFFRGREDGYFAAKFFDADRRQESADVAAVIAAVREKAGDARPAGLPPGWKCAPGSEDDADDLAALYGEVFATYPFPIADPGYLRETMAGDYRYFTVRTADGRLAAASSAEIYREDENVEMTDFAVHPDFRGQNLSGLLLSRMEGEMRAAGMKTAFTIARALSYPINATFARAGYAWGGTLVNNTNICGGFESMNVWYRPLVR</sequence>
<keyword evidence="3" id="KW-1185">Reference proteome</keyword>
<dbReference type="InterPro" id="IPR016181">
    <property type="entry name" value="Acyl_CoA_acyltransferase"/>
</dbReference>
<dbReference type="PROSITE" id="PS51186">
    <property type="entry name" value="GNAT"/>
    <property type="match status" value="1"/>
</dbReference>
<accession>A0AAX3E5V5</accession>
<evidence type="ECO:0000313" key="2">
    <source>
        <dbReference type="EMBL" id="UYU17619.1"/>
    </source>
</evidence>
<protein>
    <submittedName>
        <fullName evidence="2">Beta-lysine N-acetyltransferase</fullName>
    </submittedName>
</protein>
<evidence type="ECO:0000313" key="3">
    <source>
        <dbReference type="Proteomes" id="UP001156196"/>
    </source>
</evidence>
<dbReference type="KEGG" id="msum:OH143_07830"/>
<name>A0AAX3E5V5_9EURY</name>
<dbReference type="RefSeq" id="WP_267312942.1">
    <property type="nucleotide sequence ID" value="NZ_CP109831.1"/>
</dbReference>
<dbReference type="GO" id="GO:0008080">
    <property type="term" value="F:N-acetyltransferase activity"/>
    <property type="evidence" value="ECO:0007669"/>
    <property type="project" value="InterPro"/>
</dbReference>
<dbReference type="NCBIfam" id="TIGR03827">
    <property type="entry name" value="GNAT_ablB"/>
    <property type="match status" value="1"/>
</dbReference>
<dbReference type="Gene3D" id="3.40.630.30">
    <property type="match status" value="1"/>
</dbReference>
<reference evidence="2" key="1">
    <citation type="submission" date="2022-10" db="EMBL/GenBank/DDBJ databases">
        <title>Complete genome of Methanoculleus submarinus DSM 15122.</title>
        <authorList>
            <person name="Chen S.-C."/>
            <person name="Lai S.-J."/>
            <person name="You Y.-T."/>
        </authorList>
    </citation>
    <scope>NUCLEOTIDE SEQUENCE</scope>
    <source>
        <strain evidence="2">DSM 15122</strain>
    </source>
</reference>
<dbReference type="Proteomes" id="UP001156196">
    <property type="component" value="Chromosome"/>
</dbReference>
<dbReference type="InterPro" id="IPR022525">
    <property type="entry name" value="GNAT_AblB"/>
</dbReference>
<proteinExistence type="predicted"/>
<dbReference type="CDD" id="cd04301">
    <property type="entry name" value="NAT_SF"/>
    <property type="match status" value="1"/>
</dbReference>
<dbReference type="Pfam" id="PF00583">
    <property type="entry name" value="Acetyltransf_1"/>
    <property type="match status" value="1"/>
</dbReference>